<dbReference type="PROSITE" id="PS51257">
    <property type="entry name" value="PROKAR_LIPOPROTEIN"/>
    <property type="match status" value="1"/>
</dbReference>
<sequence>MRRLASAVSVSAALVLVGACGEQRPEIGFGAPPAGGSSSTSATSEPPDADVPTPKPPGGGRALPQDRVDASALPDGYPRLVWLEGEDGKTLGAYGQEGGCGRVDAKVTEQTPQRVRILFTETVPTSGPCTMDLRYPPRTVTLDAPLGDRQVVLLQQRVDNN</sequence>
<accession>A0ABT1HMT9</accession>
<evidence type="ECO:0000256" key="1">
    <source>
        <dbReference type="SAM" id="MobiDB-lite"/>
    </source>
</evidence>
<reference evidence="2 3" key="1">
    <citation type="submission" date="2022-06" db="EMBL/GenBank/DDBJ databases">
        <title>Genomic Encyclopedia of Archaeal and Bacterial Type Strains, Phase II (KMG-II): from individual species to whole genera.</title>
        <authorList>
            <person name="Goeker M."/>
        </authorList>
    </citation>
    <scope>NUCLEOTIDE SEQUENCE [LARGE SCALE GENOMIC DNA]</scope>
    <source>
        <strain evidence="2 3">DSM 40477</strain>
    </source>
</reference>
<dbReference type="EMBL" id="JAMTCP010000002">
    <property type="protein sequence ID" value="MCP2256825.1"/>
    <property type="molecule type" value="Genomic_DNA"/>
</dbReference>
<protein>
    <recommendedName>
        <fullName evidence="4">Lipoprotein</fullName>
    </recommendedName>
</protein>
<evidence type="ECO:0000313" key="2">
    <source>
        <dbReference type="EMBL" id="MCP2256825.1"/>
    </source>
</evidence>
<name>A0ABT1HMT9_STRSD</name>
<feature type="region of interest" description="Disordered" evidence="1">
    <location>
        <begin position="25"/>
        <end position="73"/>
    </location>
</feature>
<keyword evidence="3" id="KW-1185">Reference proteome</keyword>
<comment type="caution">
    <text evidence="2">The sequence shown here is derived from an EMBL/GenBank/DDBJ whole genome shotgun (WGS) entry which is preliminary data.</text>
</comment>
<proteinExistence type="predicted"/>
<feature type="compositionally biased region" description="Low complexity" evidence="1">
    <location>
        <begin position="30"/>
        <end position="52"/>
    </location>
</feature>
<organism evidence="2 3">
    <name type="scientific">Streptoalloteichus tenebrarius (strain ATCC 17920 / DSM 40477 / JCM 4838 / CBS 697.72 / NBRC 16177 / NCIMB 11028 / NRRL B-12390 / A12253. 1 / ISP 5477)</name>
    <name type="common">Streptomyces tenebrarius</name>
    <dbReference type="NCBI Taxonomy" id="1933"/>
    <lineage>
        <taxon>Bacteria</taxon>
        <taxon>Bacillati</taxon>
        <taxon>Actinomycetota</taxon>
        <taxon>Actinomycetes</taxon>
        <taxon>Pseudonocardiales</taxon>
        <taxon>Pseudonocardiaceae</taxon>
        <taxon>Streptoalloteichus</taxon>
    </lineage>
</organism>
<evidence type="ECO:0000313" key="3">
    <source>
        <dbReference type="Proteomes" id="UP001205311"/>
    </source>
</evidence>
<dbReference type="Proteomes" id="UP001205311">
    <property type="component" value="Unassembled WGS sequence"/>
</dbReference>
<gene>
    <name evidence="2" type="ORF">LX15_000508</name>
</gene>
<evidence type="ECO:0008006" key="4">
    <source>
        <dbReference type="Google" id="ProtNLM"/>
    </source>
</evidence>